<reference evidence="2 3" key="1">
    <citation type="submission" date="2019-03" db="EMBL/GenBank/DDBJ databases">
        <title>Metabolic potential of uncultured bacteria and archaea associated with petroleum seepage in deep-sea sediments.</title>
        <authorList>
            <person name="Dong X."/>
            <person name="Hubert C."/>
        </authorList>
    </citation>
    <scope>NUCLEOTIDE SEQUENCE [LARGE SCALE GENOMIC DNA]</scope>
    <source>
        <strain evidence="2">E44_bin18</strain>
    </source>
</reference>
<accession>A0A523UYF2</accession>
<dbReference type="Pfam" id="PF04367">
    <property type="entry name" value="DUF502"/>
    <property type="match status" value="1"/>
</dbReference>
<dbReference type="AlphaFoldDB" id="A0A523UYF2"/>
<dbReference type="EMBL" id="SOJN01000016">
    <property type="protein sequence ID" value="TET47564.1"/>
    <property type="molecule type" value="Genomic_DNA"/>
</dbReference>
<dbReference type="PANTHER" id="PTHR31876:SF26">
    <property type="entry name" value="PROTEIN LIKE COV 2"/>
    <property type="match status" value="1"/>
</dbReference>
<evidence type="ECO:0000256" key="1">
    <source>
        <dbReference type="SAM" id="Phobius"/>
    </source>
</evidence>
<protein>
    <submittedName>
        <fullName evidence="2">DUF502 domain-containing protein</fullName>
    </submittedName>
</protein>
<gene>
    <name evidence="2" type="ORF">E3J62_01010</name>
</gene>
<comment type="caution">
    <text evidence="2">The sequence shown here is derived from an EMBL/GenBank/DDBJ whole genome shotgun (WGS) entry which is preliminary data.</text>
</comment>
<proteinExistence type="predicted"/>
<feature type="transmembrane region" description="Helical" evidence="1">
    <location>
        <begin position="49"/>
        <end position="79"/>
    </location>
</feature>
<dbReference type="Proteomes" id="UP000315525">
    <property type="component" value="Unassembled WGS sequence"/>
</dbReference>
<sequence length="215" mass="23951">MRRKFLMGIVAILPIGLTIFVCWFLVTKIGSLLVRLFARIPYLRELPEIAVGAIGFVAVMVVIYLVGVLTTSILGRWIVRFVEIMFTRVPLVRAVYTSSRQLVETLFVDRSAFRRVVMVEFPKKGTYTLGFVTTDDAWTVKPSQAKALPVFVPTTPNPTSGYLLLVPERELIPTNLTVEWAMKIIVSGGIVSPEIREIDAHSHQDKESGSGNSQG</sequence>
<evidence type="ECO:0000313" key="3">
    <source>
        <dbReference type="Proteomes" id="UP000315525"/>
    </source>
</evidence>
<dbReference type="InterPro" id="IPR007462">
    <property type="entry name" value="COV1-like"/>
</dbReference>
<keyword evidence="1" id="KW-0812">Transmembrane</keyword>
<name>A0A523UYF2_UNCT6</name>
<feature type="transmembrane region" description="Helical" evidence="1">
    <location>
        <begin position="5"/>
        <end position="26"/>
    </location>
</feature>
<evidence type="ECO:0000313" key="2">
    <source>
        <dbReference type="EMBL" id="TET47564.1"/>
    </source>
</evidence>
<organism evidence="2 3">
    <name type="scientific">candidate division TA06 bacterium</name>
    <dbReference type="NCBI Taxonomy" id="2250710"/>
    <lineage>
        <taxon>Bacteria</taxon>
        <taxon>Bacteria division TA06</taxon>
    </lineage>
</organism>
<keyword evidence="1" id="KW-1133">Transmembrane helix</keyword>
<keyword evidence="1" id="KW-0472">Membrane</keyword>
<dbReference type="PANTHER" id="PTHR31876">
    <property type="entry name" value="COV-LIKE PROTEIN 1"/>
    <property type="match status" value="1"/>
</dbReference>